<evidence type="ECO:0000256" key="1">
    <source>
        <dbReference type="SAM" id="MobiDB-lite"/>
    </source>
</evidence>
<evidence type="ECO:0000313" key="3">
    <source>
        <dbReference type="EMBL" id="CAI37847.1"/>
    </source>
</evidence>
<feature type="region of interest" description="Disordered" evidence="1">
    <location>
        <begin position="175"/>
        <end position="210"/>
    </location>
</feature>
<keyword evidence="2" id="KW-0472">Membrane</keyword>
<protein>
    <submittedName>
        <fullName evidence="3">Uncharacterized protein</fullName>
    </submittedName>
</protein>
<dbReference type="eggNOG" id="ENOG50323JF">
    <property type="taxonomic scope" value="Bacteria"/>
</dbReference>
<dbReference type="AlphaFoldDB" id="Q4JTL0"/>
<dbReference type="OrthoDB" id="4422974at2"/>
<evidence type="ECO:0000256" key="2">
    <source>
        <dbReference type="SAM" id="Phobius"/>
    </source>
</evidence>
<proteinExistence type="predicted"/>
<dbReference type="RefSeq" id="WP_011274044.1">
    <property type="nucleotide sequence ID" value="NC_007164.1"/>
</dbReference>
<sequence length="210" mass="22567">MTETPSAQATTVEKKTPKGMTFLGLGLLIVALITAIVSLVGVKDFGKSYDVQAGKEYYLLADEEALNAKECTLVDKEDKNLADRIEAADLKFSQEDLEISDVSLPLTKNKGVYTSIKFTEDIEGAKYTCDQGNIYISKYSSGTLQALRWVTMLCGAAGVAILILAVFANQRKRSADDANSAADAADTADTADTEEAVDTEHSNDSDDSDD</sequence>
<dbReference type="PATRIC" id="fig|306537.10.peg.1690"/>
<gene>
    <name evidence="3" type="ordered locus">jk1670</name>
</gene>
<dbReference type="STRING" id="306537.jk1670"/>
<feature type="transmembrane region" description="Helical" evidence="2">
    <location>
        <begin position="146"/>
        <end position="167"/>
    </location>
</feature>
<dbReference type="Proteomes" id="UP000000545">
    <property type="component" value="Chromosome"/>
</dbReference>
<dbReference type="HOGENOM" id="CLU_1501069_0_0_11"/>
<keyword evidence="2" id="KW-1133">Transmembrane helix</keyword>
<keyword evidence="2" id="KW-0812">Transmembrane</keyword>
<dbReference type="KEGG" id="cjk:jk1670"/>
<name>Q4JTL0_CORJK</name>
<feature type="transmembrane region" description="Helical" evidence="2">
    <location>
        <begin position="21"/>
        <end position="42"/>
    </location>
</feature>
<dbReference type="EMBL" id="CR931997">
    <property type="protein sequence ID" value="CAI37847.1"/>
    <property type="molecule type" value="Genomic_DNA"/>
</dbReference>
<reference evidence="3 4" key="1">
    <citation type="journal article" date="2005" name="J. Bacteriol.">
        <title>Complete genome sequence and analysis of the multiresistant nosocomial pathogen Corynebacterium jeikeium K411, a lipid-requiring bacterium of the human skin flora.</title>
        <authorList>
            <person name="Tauch A."/>
            <person name="Kaiser O."/>
            <person name="Hain T."/>
            <person name="Goesmann A."/>
            <person name="Weisshaar B."/>
            <person name="Albersmeier A."/>
            <person name="Bekel T."/>
            <person name="Bischoff N."/>
            <person name="Brune I."/>
            <person name="Chakraborty T."/>
            <person name="Kalinowski J."/>
            <person name="Meyer F."/>
            <person name="Rupp O."/>
            <person name="Schneiker S."/>
            <person name="Viehoever P."/>
            <person name="Puehler A."/>
        </authorList>
    </citation>
    <scope>NUCLEOTIDE SEQUENCE [LARGE SCALE GENOMIC DNA]</scope>
    <source>
        <strain evidence="3 4">K411</strain>
    </source>
</reference>
<evidence type="ECO:0000313" key="4">
    <source>
        <dbReference type="Proteomes" id="UP000000545"/>
    </source>
</evidence>
<organism evidence="3 4">
    <name type="scientific">Corynebacterium jeikeium (strain K411)</name>
    <dbReference type="NCBI Taxonomy" id="306537"/>
    <lineage>
        <taxon>Bacteria</taxon>
        <taxon>Bacillati</taxon>
        <taxon>Actinomycetota</taxon>
        <taxon>Actinomycetes</taxon>
        <taxon>Mycobacteriales</taxon>
        <taxon>Corynebacteriaceae</taxon>
        <taxon>Corynebacterium</taxon>
    </lineage>
</organism>
<feature type="compositionally biased region" description="Low complexity" evidence="1">
    <location>
        <begin position="177"/>
        <end position="188"/>
    </location>
</feature>
<accession>Q4JTL0</accession>
<keyword evidence="4" id="KW-1185">Reference proteome</keyword>